<feature type="compositionally biased region" description="Polar residues" evidence="1">
    <location>
        <begin position="1"/>
        <end position="11"/>
    </location>
</feature>
<evidence type="ECO:0000259" key="2">
    <source>
        <dbReference type="Pfam" id="PF25273"/>
    </source>
</evidence>
<sequence>MQHALDNSQDGTFCGNDGRGRHESVNKTKEEDRQRVKGHIESFPSLESHYCRMNSSKRFLDATLNVSRMYRMYTDLCAKDGVVPVSSSMYRNIFDNEYNLSFHKPKTDQCLLCYQHDEAKQNNTLTETLKQDYEEHQHRKRESRAEKEKDKALAQEDVNLEVVTFDMQAVLSTPCNQVSQTYYKHKLAVYNLTVYSLASKDGKCFVWDETHGHKGSCEIATCLLRHLKALPQVKHAVLYSDTCSGQNRNKFVSVGLLYAAQHLPNLQIIDQKFVESGHTHMECDSMHSTIESAKRNCKVQIPDQWKTVMECARPKQAYVVEELEFSDVLDFKAVATSCLCNSKTDGEGSRINWMKIKWLRYLKGEEDTIYFKYRMSDPFRQLKIRHGSSRRGRGPVTVTTIGEIPHRYTERIPLSAVKKADLLDLCRLNIIQEKHHHLYRSLPCDSHARDRLPEPDINEDMDTDED</sequence>
<feature type="region of interest" description="Disordered" evidence="1">
    <location>
        <begin position="1"/>
        <end position="36"/>
    </location>
</feature>
<feature type="region of interest" description="Disordered" evidence="1">
    <location>
        <begin position="132"/>
        <end position="151"/>
    </location>
</feature>
<name>A0AAN9G1D5_9CAEN</name>
<evidence type="ECO:0000256" key="1">
    <source>
        <dbReference type="SAM" id="MobiDB-lite"/>
    </source>
</evidence>
<dbReference type="EMBL" id="JBAMIC010000022">
    <property type="protein sequence ID" value="KAK7091324.1"/>
    <property type="molecule type" value="Genomic_DNA"/>
</dbReference>
<accession>A0AAN9G1D5</accession>
<evidence type="ECO:0000313" key="4">
    <source>
        <dbReference type="Proteomes" id="UP001374579"/>
    </source>
</evidence>
<protein>
    <recommendedName>
        <fullName evidence="2">DUF7869 domain-containing protein</fullName>
    </recommendedName>
</protein>
<dbReference type="AlphaFoldDB" id="A0AAN9G1D5"/>
<keyword evidence="4" id="KW-1185">Reference proteome</keyword>
<gene>
    <name evidence="3" type="ORF">V1264_009019</name>
</gene>
<proteinExistence type="predicted"/>
<dbReference type="Proteomes" id="UP001374579">
    <property type="component" value="Unassembled WGS sequence"/>
</dbReference>
<comment type="caution">
    <text evidence="3">The sequence shown here is derived from an EMBL/GenBank/DDBJ whole genome shotgun (WGS) entry which is preliminary data.</text>
</comment>
<dbReference type="PANTHER" id="PTHR10773">
    <property type="entry name" value="DNA-DIRECTED RNA POLYMERASES I, II, AND III SUBUNIT RPABC2"/>
    <property type="match status" value="1"/>
</dbReference>
<feature type="compositionally biased region" description="Basic and acidic residues" evidence="1">
    <location>
        <begin position="18"/>
        <end position="36"/>
    </location>
</feature>
<dbReference type="InterPro" id="IPR057191">
    <property type="entry name" value="DUF7869"/>
</dbReference>
<reference evidence="3 4" key="1">
    <citation type="submission" date="2024-02" db="EMBL/GenBank/DDBJ databases">
        <title>Chromosome-scale genome assembly of the rough periwinkle Littorina saxatilis.</title>
        <authorList>
            <person name="De Jode A."/>
            <person name="Faria R."/>
            <person name="Formenti G."/>
            <person name="Sims Y."/>
            <person name="Smith T.P."/>
            <person name="Tracey A."/>
            <person name="Wood J.M.D."/>
            <person name="Zagrodzka Z.B."/>
            <person name="Johannesson K."/>
            <person name="Butlin R.K."/>
            <person name="Leder E.H."/>
        </authorList>
    </citation>
    <scope>NUCLEOTIDE SEQUENCE [LARGE SCALE GENOMIC DNA]</scope>
    <source>
        <strain evidence="3">Snail1</strain>
        <tissue evidence="3">Muscle</tissue>
    </source>
</reference>
<evidence type="ECO:0000313" key="3">
    <source>
        <dbReference type="EMBL" id="KAK7091324.1"/>
    </source>
</evidence>
<organism evidence="3 4">
    <name type="scientific">Littorina saxatilis</name>
    <dbReference type="NCBI Taxonomy" id="31220"/>
    <lineage>
        <taxon>Eukaryota</taxon>
        <taxon>Metazoa</taxon>
        <taxon>Spiralia</taxon>
        <taxon>Lophotrochozoa</taxon>
        <taxon>Mollusca</taxon>
        <taxon>Gastropoda</taxon>
        <taxon>Caenogastropoda</taxon>
        <taxon>Littorinimorpha</taxon>
        <taxon>Littorinoidea</taxon>
        <taxon>Littorinidae</taxon>
        <taxon>Littorina</taxon>
    </lineage>
</organism>
<feature type="domain" description="DUF7869" evidence="2">
    <location>
        <begin position="203"/>
        <end position="340"/>
    </location>
</feature>
<dbReference type="Pfam" id="PF25273">
    <property type="entry name" value="DUF7869"/>
    <property type="match status" value="1"/>
</dbReference>
<dbReference type="PANTHER" id="PTHR10773:SF19">
    <property type="match status" value="1"/>
</dbReference>